<dbReference type="PANTHER" id="PTHR32071:SF100">
    <property type="entry name" value="RESPONSE REGULATOR PROTEIN PILR"/>
    <property type="match status" value="1"/>
</dbReference>
<name>D0KWW3_HALNC</name>
<dbReference type="InterPro" id="IPR027417">
    <property type="entry name" value="P-loop_NTPase"/>
</dbReference>
<evidence type="ECO:0000259" key="7">
    <source>
        <dbReference type="PROSITE" id="PS50045"/>
    </source>
</evidence>
<dbReference type="GO" id="GO:0005524">
    <property type="term" value="F:ATP binding"/>
    <property type="evidence" value="ECO:0007669"/>
    <property type="project" value="UniProtKB-KW"/>
</dbReference>
<dbReference type="PANTHER" id="PTHR32071">
    <property type="entry name" value="TRANSCRIPTIONAL REGULATORY PROTEIN"/>
    <property type="match status" value="1"/>
</dbReference>
<dbReference type="SUPFAM" id="SSF46689">
    <property type="entry name" value="Homeodomain-like"/>
    <property type="match status" value="1"/>
</dbReference>
<dbReference type="InterPro" id="IPR009057">
    <property type="entry name" value="Homeodomain-like_sf"/>
</dbReference>
<dbReference type="STRING" id="555778.Hneap_2269"/>
<dbReference type="InterPro" id="IPR001789">
    <property type="entry name" value="Sig_transdc_resp-reg_receiver"/>
</dbReference>
<dbReference type="InterPro" id="IPR002197">
    <property type="entry name" value="HTH_Fis"/>
</dbReference>
<feature type="domain" description="Sigma-54 factor interaction" evidence="7">
    <location>
        <begin position="170"/>
        <end position="399"/>
    </location>
</feature>
<dbReference type="PROSITE" id="PS00676">
    <property type="entry name" value="SIGMA54_INTERACT_2"/>
    <property type="match status" value="1"/>
</dbReference>
<dbReference type="GO" id="GO:0043565">
    <property type="term" value="F:sequence-specific DNA binding"/>
    <property type="evidence" value="ECO:0007669"/>
    <property type="project" value="InterPro"/>
</dbReference>
<keyword evidence="4" id="KW-0804">Transcription</keyword>
<dbReference type="SUPFAM" id="SSF52540">
    <property type="entry name" value="P-loop containing nucleoside triphosphate hydrolases"/>
    <property type="match status" value="1"/>
</dbReference>
<feature type="region of interest" description="Disordered" evidence="6">
    <location>
        <begin position="124"/>
        <end position="170"/>
    </location>
</feature>
<dbReference type="OrthoDB" id="9804019at2"/>
<dbReference type="RefSeq" id="WP_012825114.1">
    <property type="nucleotide sequence ID" value="NC_013422.1"/>
</dbReference>
<evidence type="ECO:0000256" key="5">
    <source>
        <dbReference type="PROSITE-ProRule" id="PRU00169"/>
    </source>
</evidence>
<dbReference type="GO" id="GO:0006355">
    <property type="term" value="P:regulation of DNA-templated transcription"/>
    <property type="evidence" value="ECO:0007669"/>
    <property type="project" value="InterPro"/>
</dbReference>
<dbReference type="Gene3D" id="3.40.50.2300">
    <property type="match status" value="1"/>
</dbReference>
<proteinExistence type="predicted"/>
<keyword evidence="3" id="KW-0805">Transcription regulation</keyword>
<evidence type="ECO:0000313" key="10">
    <source>
        <dbReference type="Proteomes" id="UP000009102"/>
    </source>
</evidence>
<dbReference type="PROSITE" id="PS50110">
    <property type="entry name" value="RESPONSE_REGULATORY"/>
    <property type="match status" value="1"/>
</dbReference>
<feature type="compositionally biased region" description="Polar residues" evidence="6">
    <location>
        <begin position="128"/>
        <end position="142"/>
    </location>
</feature>
<dbReference type="Pfam" id="PF00158">
    <property type="entry name" value="Sigma54_activat"/>
    <property type="match status" value="1"/>
</dbReference>
<dbReference type="SMART" id="SM00382">
    <property type="entry name" value="AAA"/>
    <property type="match status" value="1"/>
</dbReference>
<dbReference type="PROSITE" id="PS00675">
    <property type="entry name" value="SIGMA54_INTERACT_1"/>
    <property type="match status" value="1"/>
</dbReference>
<dbReference type="Pfam" id="PF25601">
    <property type="entry name" value="AAA_lid_14"/>
    <property type="match status" value="1"/>
</dbReference>
<evidence type="ECO:0000256" key="1">
    <source>
        <dbReference type="ARBA" id="ARBA00022741"/>
    </source>
</evidence>
<organism evidence="9 10">
    <name type="scientific">Halothiobacillus neapolitanus (strain ATCC 23641 / DSM 15147 / CIP 104769 / NCIMB 8539 / c2)</name>
    <name type="common">Thiobacillus neapolitanus</name>
    <dbReference type="NCBI Taxonomy" id="555778"/>
    <lineage>
        <taxon>Bacteria</taxon>
        <taxon>Pseudomonadati</taxon>
        <taxon>Pseudomonadota</taxon>
        <taxon>Gammaproteobacteria</taxon>
        <taxon>Chromatiales</taxon>
        <taxon>Halothiobacillaceae</taxon>
        <taxon>Halothiobacillus</taxon>
    </lineage>
</organism>
<dbReference type="eggNOG" id="COG2204">
    <property type="taxonomic scope" value="Bacteria"/>
</dbReference>
<sequence>MTACLIVDDELDIRTLIALSLRREGVTCHLAADLASARAQLAESGHTLSFCLTDMRLPDGDGLDLLDEIRQRFPDLPVAVITAHGQVDAAVRALKAGAFDFVSKPIEQLVLKRLLRDALKARTLDSAPDQSSQHALGSSASGQDAAPREGPFDAGPNAADMGQGAAKSPLIGPSRAMQMLRETIAKVARSQAPVFICGESGTGKELVARQIHELSGRADGPFIPVNCGAIPAELIESELFGHKKGAFTGAHQAHEGLFRAAEGGSLFLDEVADLPLGLQVKLLRAIQERKVRPVGEYAEVPIDVRIISASHQDLNAAVRDGRFRHDLFYRLNVIELRVPPLRARLEDLPALCAHILGKLAEREHRPPPHLTPEALSWLAQQSFEGNVRGLENLLERAIALTEGDLLGVSALTDFPGDNSFDSSAEQNGLHLGSPPDVKSTWGATPPSSALEAEEQRQVLSALEMTRWNRSEAARRLGLSLRQLRYRLAKWGVE</sequence>
<dbReference type="Gene3D" id="1.10.8.60">
    <property type="match status" value="1"/>
</dbReference>
<dbReference type="GO" id="GO:0000160">
    <property type="term" value="P:phosphorelay signal transduction system"/>
    <property type="evidence" value="ECO:0007669"/>
    <property type="project" value="InterPro"/>
</dbReference>
<dbReference type="Pfam" id="PF00072">
    <property type="entry name" value="Response_reg"/>
    <property type="match status" value="1"/>
</dbReference>
<dbReference type="InterPro" id="IPR003593">
    <property type="entry name" value="AAA+_ATPase"/>
</dbReference>
<keyword evidence="2" id="KW-0067">ATP-binding</keyword>
<dbReference type="EMBL" id="CP001801">
    <property type="protein sequence ID" value="ACX97083.1"/>
    <property type="molecule type" value="Genomic_DNA"/>
</dbReference>
<feature type="region of interest" description="Disordered" evidence="6">
    <location>
        <begin position="417"/>
        <end position="452"/>
    </location>
</feature>
<dbReference type="InterPro" id="IPR058031">
    <property type="entry name" value="AAA_lid_NorR"/>
</dbReference>
<evidence type="ECO:0000256" key="2">
    <source>
        <dbReference type="ARBA" id="ARBA00022840"/>
    </source>
</evidence>
<feature type="modified residue" description="4-aspartylphosphate" evidence="5">
    <location>
        <position position="54"/>
    </location>
</feature>
<dbReference type="PROSITE" id="PS50045">
    <property type="entry name" value="SIGMA54_INTERACT_4"/>
    <property type="match status" value="1"/>
</dbReference>
<dbReference type="FunFam" id="3.40.50.300:FF:000006">
    <property type="entry name" value="DNA-binding transcriptional regulator NtrC"/>
    <property type="match status" value="1"/>
</dbReference>
<dbReference type="Gene3D" id="1.10.10.60">
    <property type="entry name" value="Homeodomain-like"/>
    <property type="match status" value="1"/>
</dbReference>
<protein>
    <submittedName>
        <fullName evidence="9">Two component, sigma54 specific, transcriptional regulator, Fis family</fullName>
    </submittedName>
</protein>
<evidence type="ECO:0000256" key="4">
    <source>
        <dbReference type="ARBA" id="ARBA00023163"/>
    </source>
</evidence>
<dbReference type="InterPro" id="IPR025662">
    <property type="entry name" value="Sigma_54_int_dom_ATP-bd_1"/>
</dbReference>
<feature type="domain" description="Response regulatory" evidence="8">
    <location>
        <begin position="3"/>
        <end position="119"/>
    </location>
</feature>
<reference evidence="9 10" key="1">
    <citation type="submission" date="2009-10" db="EMBL/GenBank/DDBJ databases">
        <title>Complete sequence of Halothiobacillus neapolitanus c2.</title>
        <authorList>
            <consortium name="US DOE Joint Genome Institute"/>
            <person name="Lucas S."/>
            <person name="Copeland A."/>
            <person name="Lapidus A."/>
            <person name="Glavina del Rio T."/>
            <person name="Tice H."/>
            <person name="Bruce D."/>
            <person name="Goodwin L."/>
            <person name="Pitluck S."/>
            <person name="Davenport K."/>
            <person name="Brettin T."/>
            <person name="Detter J.C."/>
            <person name="Han C."/>
            <person name="Tapia R."/>
            <person name="Larimer F."/>
            <person name="Land M."/>
            <person name="Hauser L."/>
            <person name="Kyrpides N."/>
            <person name="Mikhailova N."/>
            <person name="Kerfeld C."/>
            <person name="Cannon G."/>
            <person name="Heinhort S."/>
        </authorList>
    </citation>
    <scope>NUCLEOTIDE SEQUENCE [LARGE SCALE GENOMIC DNA]</scope>
    <source>
        <strain evidence="10">ATCC 23641 / c2</strain>
    </source>
</reference>
<dbReference type="InterPro" id="IPR002078">
    <property type="entry name" value="Sigma_54_int"/>
</dbReference>
<evidence type="ECO:0000259" key="8">
    <source>
        <dbReference type="PROSITE" id="PS50110"/>
    </source>
</evidence>
<dbReference type="SMART" id="SM00448">
    <property type="entry name" value="REC"/>
    <property type="match status" value="1"/>
</dbReference>
<dbReference type="PRINTS" id="PR01590">
    <property type="entry name" value="HTHFIS"/>
</dbReference>
<dbReference type="InterPro" id="IPR011006">
    <property type="entry name" value="CheY-like_superfamily"/>
</dbReference>
<dbReference type="Gene3D" id="3.40.50.300">
    <property type="entry name" value="P-loop containing nucleotide triphosphate hydrolases"/>
    <property type="match status" value="1"/>
</dbReference>
<dbReference type="Pfam" id="PF02954">
    <property type="entry name" value="HTH_8"/>
    <property type="match status" value="1"/>
</dbReference>
<dbReference type="CDD" id="cd00009">
    <property type="entry name" value="AAA"/>
    <property type="match status" value="1"/>
</dbReference>
<keyword evidence="10" id="KW-1185">Reference proteome</keyword>
<keyword evidence="5" id="KW-0597">Phosphoprotein</keyword>
<dbReference type="InterPro" id="IPR025943">
    <property type="entry name" value="Sigma_54_int_dom_ATP-bd_2"/>
</dbReference>
<dbReference type="HOGENOM" id="CLU_000445_0_6_6"/>
<dbReference type="AlphaFoldDB" id="D0KWW3"/>
<evidence type="ECO:0000313" key="9">
    <source>
        <dbReference type="EMBL" id="ACX97083.1"/>
    </source>
</evidence>
<keyword evidence="1" id="KW-0547">Nucleotide-binding</keyword>
<evidence type="ECO:0000256" key="6">
    <source>
        <dbReference type="SAM" id="MobiDB-lite"/>
    </source>
</evidence>
<dbReference type="SUPFAM" id="SSF52172">
    <property type="entry name" value="CheY-like"/>
    <property type="match status" value="1"/>
</dbReference>
<dbReference type="KEGG" id="hna:Hneap_2269"/>
<accession>D0KWW3</accession>
<dbReference type="Proteomes" id="UP000009102">
    <property type="component" value="Chromosome"/>
</dbReference>
<gene>
    <name evidence="9" type="ordered locus">Hneap_2269</name>
</gene>
<evidence type="ECO:0000256" key="3">
    <source>
        <dbReference type="ARBA" id="ARBA00023015"/>
    </source>
</evidence>